<gene>
    <name evidence="2" type="ORF">HHL14_08350</name>
</gene>
<feature type="transmembrane region" description="Helical" evidence="1">
    <location>
        <begin position="198"/>
        <end position="218"/>
    </location>
</feature>
<feature type="transmembrane region" description="Helical" evidence="1">
    <location>
        <begin position="108"/>
        <end position="130"/>
    </location>
</feature>
<comment type="caution">
    <text evidence="2">The sequence shown here is derived from an EMBL/GenBank/DDBJ whole genome shotgun (WGS) entry which is preliminary data.</text>
</comment>
<feature type="transmembrane region" description="Helical" evidence="1">
    <location>
        <begin position="230"/>
        <end position="250"/>
    </location>
</feature>
<protein>
    <submittedName>
        <fullName evidence="2">Uncharacterized protein</fullName>
    </submittedName>
</protein>
<proteinExistence type="predicted"/>
<feature type="transmembrane region" description="Helical" evidence="1">
    <location>
        <begin position="262"/>
        <end position="281"/>
    </location>
</feature>
<feature type="transmembrane region" description="Helical" evidence="1">
    <location>
        <begin position="77"/>
        <end position="96"/>
    </location>
</feature>
<dbReference type="EMBL" id="JABBFZ010000003">
    <property type="protein sequence ID" value="NML30844.1"/>
    <property type="molecule type" value="Genomic_DNA"/>
</dbReference>
<organism evidence="2 3">
    <name type="scientific">Paraburkholderia antibiotica</name>
    <dbReference type="NCBI Taxonomy" id="2728839"/>
    <lineage>
        <taxon>Bacteria</taxon>
        <taxon>Pseudomonadati</taxon>
        <taxon>Pseudomonadota</taxon>
        <taxon>Betaproteobacteria</taxon>
        <taxon>Burkholderiales</taxon>
        <taxon>Burkholderiaceae</taxon>
        <taxon>Paraburkholderia</taxon>
    </lineage>
</organism>
<keyword evidence="3" id="KW-1185">Reference proteome</keyword>
<dbReference type="Proteomes" id="UP000583127">
    <property type="component" value="Unassembled WGS sequence"/>
</dbReference>
<feature type="transmembrane region" description="Helical" evidence="1">
    <location>
        <begin position="171"/>
        <end position="192"/>
    </location>
</feature>
<feature type="transmembrane region" description="Helical" evidence="1">
    <location>
        <begin position="20"/>
        <end position="43"/>
    </location>
</feature>
<evidence type="ECO:0000313" key="3">
    <source>
        <dbReference type="Proteomes" id="UP000583127"/>
    </source>
</evidence>
<dbReference type="AlphaFoldDB" id="A0A7X9X425"/>
<evidence type="ECO:0000256" key="1">
    <source>
        <dbReference type="SAM" id="Phobius"/>
    </source>
</evidence>
<keyword evidence="1" id="KW-0472">Membrane</keyword>
<keyword evidence="1" id="KW-1133">Transmembrane helix</keyword>
<dbReference type="RefSeq" id="WP_169497115.1">
    <property type="nucleotide sequence ID" value="NZ_JABBFZ010000003.1"/>
</dbReference>
<keyword evidence="1" id="KW-0812">Transmembrane</keyword>
<name>A0A7X9X425_9BURK</name>
<feature type="transmembrane region" description="Helical" evidence="1">
    <location>
        <begin position="55"/>
        <end position="71"/>
    </location>
</feature>
<feature type="transmembrane region" description="Helical" evidence="1">
    <location>
        <begin position="142"/>
        <end position="159"/>
    </location>
</feature>
<evidence type="ECO:0000313" key="2">
    <source>
        <dbReference type="EMBL" id="NML30844.1"/>
    </source>
</evidence>
<reference evidence="2 3" key="1">
    <citation type="submission" date="2020-04" db="EMBL/GenBank/DDBJ databases">
        <title>Paraburkholderia sp. G-4-1-8 isolated from soil.</title>
        <authorList>
            <person name="Dahal R.H."/>
        </authorList>
    </citation>
    <scope>NUCLEOTIDE SEQUENCE [LARGE SCALE GENOMIC DNA]</scope>
    <source>
        <strain evidence="2 3">G-4-1-8</strain>
    </source>
</reference>
<accession>A0A7X9X425</accession>
<sequence>MEHRIVFSRVLFWFDYKIFGALNVFSVISVFVLMVLLCAALIYENCKNGVRENRWFVGFMTIGLMFSWLQYENFTSGFQSQFISVYLFAMLGFARFSRSDRHRLPMAVLFALMSILSMANGLAVLFVMAVQGVLLKRPRREILSLGLIGAIAAAIYLHGLRLNLLPVPPELAHAHLVSLRYFFIFLGNPATYLGLGNLAAGIFGLLMFAIAAVVVLWLFATKAITPYRSFLIASYGFIIASAIGVAHGRWMIGFDSAHDSRYTTPALLGCVLLVTLLLEVLPRRRVLVATATALFATALLPLQLVTIGHTELMPHFVRGSIYDWKLAVLGAKIGLDHPEFAAKLFPPSAHERFLNQASFAAAMDIGPYASGWLHDAGIVKYDSQLRDDSLCVGFHEHTGTDAIGRNATGWAIAQQYRQPATLIVLTNENGDTVGYGVTGMERKDVAKQTNGPADAGWYGFAKNGPGNLQAFAYVGGKFCSLKSLAN</sequence>
<feature type="transmembrane region" description="Helical" evidence="1">
    <location>
        <begin position="286"/>
        <end position="305"/>
    </location>
</feature>